<dbReference type="SUPFAM" id="SSF54373">
    <property type="entry name" value="FAD-linked reductases, C-terminal domain"/>
    <property type="match status" value="1"/>
</dbReference>
<dbReference type="Gene3D" id="3.30.9.10">
    <property type="entry name" value="D-Amino Acid Oxidase, subunit A, domain 2"/>
    <property type="match status" value="1"/>
</dbReference>
<dbReference type="RefSeq" id="WP_345069020.1">
    <property type="nucleotide sequence ID" value="NZ_BAABCN010000012.1"/>
</dbReference>
<comment type="similarity">
    <text evidence="1">Belongs to the DadA oxidoreductase family.</text>
</comment>
<name>A0ABP7KXX5_9MICO</name>
<evidence type="ECO:0000259" key="2">
    <source>
        <dbReference type="Pfam" id="PF01266"/>
    </source>
</evidence>
<dbReference type="PRINTS" id="PR00469">
    <property type="entry name" value="PNDRDTASEII"/>
</dbReference>
<dbReference type="Gene3D" id="3.50.50.60">
    <property type="entry name" value="FAD/NAD(P)-binding domain"/>
    <property type="match status" value="2"/>
</dbReference>
<organism evidence="3 4">
    <name type="scientific">Leifsonia kafniensis</name>
    <dbReference type="NCBI Taxonomy" id="475957"/>
    <lineage>
        <taxon>Bacteria</taxon>
        <taxon>Bacillati</taxon>
        <taxon>Actinomycetota</taxon>
        <taxon>Actinomycetes</taxon>
        <taxon>Micrococcales</taxon>
        <taxon>Microbacteriaceae</taxon>
        <taxon>Leifsonia</taxon>
    </lineage>
</organism>
<feature type="domain" description="FAD dependent oxidoreductase" evidence="2">
    <location>
        <begin position="3"/>
        <end position="397"/>
    </location>
</feature>
<dbReference type="InterPro" id="IPR036188">
    <property type="entry name" value="FAD/NAD-bd_sf"/>
</dbReference>
<sequence length="417" mass="44333">MKTIIVGGGIVGVTAAYYLAKEGIEVTLLEGQPELALDASAGNAGLIAPGHSFAWASPSAPGMMIKSLFGTQSAIRVRWPLEPRFIAWGLRFLRECTAGRARSNSLVKLSLSQYSQALLENVISAEGIDCHYQRGGVVYLYRSPRELAEGIAKMQLVRDHGQKMVVLTPSELGELEPALRDATGEFAGGILGLTDTTANSVLFAHAIADKARELGVEIRLGTPVEALLGDRRRVTGVQTSHGELLADAVVVAAGAHSPQLMKGLGINLPVYPAKGYSLTIPVISERDAPQIGGLDERTLVAWSRMGDQLRMSSTAEFAGFNPTVSRSAIHHILTIGKELFPGAADWDQAVVRTAFRPMTPAGPPIIGASKVRNLYYNTGHGHMGWTMACGSAQILADQLLGRTSAIDTSGFAPKASQ</sequence>
<dbReference type="PANTHER" id="PTHR13847">
    <property type="entry name" value="SARCOSINE DEHYDROGENASE-RELATED"/>
    <property type="match status" value="1"/>
</dbReference>
<keyword evidence="4" id="KW-1185">Reference proteome</keyword>
<reference evidence="4" key="1">
    <citation type="journal article" date="2019" name="Int. J. Syst. Evol. Microbiol.">
        <title>The Global Catalogue of Microorganisms (GCM) 10K type strain sequencing project: providing services to taxonomists for standard genome sequencing and annotation.</title>
        <authorList>
            <consortium name="The Broad Institute Genomics Platform"/>
            <consortium name="The Broad Institute Genome Sequencing Center for Infectious Disease"/>
            <person name="Wu L."/>
            <person name="Ma J."/>
        </authorList>
    </citation>
    <scope>NUCLEOTIDE SEQUENCE [LARGE SCALE GENOMIC DNA]</scope>
    <source>
        <strain evidence="4">JCM 17021</strain>
    </source>
</reference>
<dbReference type="NCBIfam" id="NF001933">
    <property type="entry name" value="PRK00711.1"/>
    <property type="match status" value="1"/>
</dbReference>
<evidence type="ECO:0000313" key="4">
    <source>
        <dbReference type="Proteomes" id="UP001501803"/>
    </source>
</evidence>
<gene>
    <name evidence="3" type="ORF">GCM10022381_34840</name>
</gene>
<evidence type="ECO:0000313" key="3">
    <source>
        <dbReference type="EMBL" id="GAA3889905.1"/>
    </source>
</evidence>
<proteinExistence type="inferred from homology"/>
<dbReference type="EMBL" id="BAABCN010000012">
    <property type="protein sequence ID" value="GAA3889905.1"/>
    <property type="molecule type" value="Genomic_DNA"/>
</dbReference>
<dbReference type="Pfam" id="PF01266">
    <property type="entry name" value="DAO"/>
    <property type="match status" value="1"/>
</dbReference>
<dbReference type="InterPro" id="IPR006076">
    <property type="entry name" value="FAD-dep_OxRdtase"/>
</dbReference>
<dbReference type="PANTHER" id="PTHR13847:SF280">
    <property type="entry name" value="D-AMINO ACID DEHYDROGENASE"/>
    <property type="match status" value="1"/>
</dbReference>
<accession>A0ABP7KXX5</accession>
<dbReference type="Proteomes" id="UP001501803">
    <property type="component" value="Unassembled WGS sequence"/>
</dbReference>
<comment type="caution">
    <text evidence="3">The sequence shown here is derived from an EMBL/GenBank/DDBJ whole genome shotgun (WGS) entry which is preliminary data.</text>
</comment>
<protein>
    <submittedName>
        <fullName evidence="3">D-amino acid dehydrogenase</fullName>
    </submittedName>
</protein>
<dbReference type="SUPFAM" id="SSF51905">
    <property type="entry name" value="FAD/NAD(P)-binding domain"/>
    <property type="match status" value="1"/>
</dbReference>
<evidence type="ECO:0000256" key="1">
    <source>
        <dbReference type="ARBA" id="ARBA00009410"/>
    </source>
</evidence>